<keyword evidence="2" id="KW-1185">Reference proteome</keyword>
<name>A0A7J8N5D0_9ROSI</name>
<dbReference type="EMBL" id="JABEZX010000012">
    <property type="protein sequence ID" value="MBA0572181.1"/>
    <property type="molecule type" value="Genomic_DNA"/>
</dbReference>
<evidence type="ECO:0000313" key="2">
    <source>
        <dbReference type="Proteomes" id="UP000593572"/>
    </source>
</evidence>
<gene>
    <name evidence="1" type="ORF">Golob_002539</name>
</gene>
<evidence type="ECO:0000313" key="1">
    <source>
        <dbReference type="EMBL" id="MBA0572181.1"/>
    </source>
</evidence>
<sequence length="81" mass="9153">MLITFCDIVLLHEKSRLTDKGLYEGKRSRGCDIAAWVIRNASREILASKTVVHRAVASSFVVEAHVCPQAVYWGTKRDLHQ</sequence>
<dbReference type="AlphaFoldDB" id="A0A7J8N5D0"/>
<dbReference type="Proteomes" id="UP000593572">
    <property type="component" value="Unassembled WGS sequence"/>
</dbReference>
<organism evidence="1 2">
    <name type="scientific">Gossypium lobatum</name>
    <dbReference type="NCBI Taxonomy" id="34289"/>
    <lineage>
        <taxon>Eukaryota</taxon>
        <taxon>Viridiplantae</taxon>
        <taxon>Streptophyta</taxon>
        <taxon>Embryophyta</taxon>
        <taxon>Tracheophyta</taxon>
        <taxon>Spermatophyta</taxon>
        <taxon>Magnoliopsida</taxon>
        <taxon>eudicotyledons</taxon>
        <taxon>Gunneridae</taxon>
        <taxon>Pentapetalae</taxon>
        <taxon>rosids</taxon>
        <taxon>malvids</taxon>
        <taxon>Malvales</taxon>
        <taxon>Malvaceae</taxon>
        <taxon>Malvoideae</taxon>
        <taxon>Gossypium</taxon>
    </lineage>
</organism>
<protein>
    <submittedName>
        <fullName evidence="1">Uncharacterized protein</fullName>
    </submittedName>
</protein>
<comment type="caution">
    <text evidence="1">The sequence shown here is derived from an EMBL/GenBank/DDBJ whole genome shotgun (WGS) entry which is preliminary data.</text>
</comment>
<accession>A0A7J8N5D0</accession>
<proteinExistence type="predicted"/>
<reference evidence="1 2" key="1">
    <citation type="journal article" date="2019" name="Genome Biol. Evol.">
        <title>Insights into the evolution of the New World diploid cottons (Gossypium, subgenus Houzingenia) based on genome sequencing.</title>
        <authorList>
            <person name="Grover C.E."/>
            <person name="Arick M.A. 2nd"/>
            <person name="Thrash A."/>
            <person name="Conover J.L."/>
            <person name="Sanders W.S."/>
            <person name="Peterson D.G."/>
            <person name="Frelichowski J.E."/>
            <person name="Scheffler J.A."/>
            <person name="Scheffler B.E."/>
            <person name="Wendel J.F."/>
        </authorList>
    </citation>
    <scope>NUCLEOTIDE SEQUENCE [LARGE SCALE GENOMIC DNA]</scope>
    <source>
        <strain evidence="1">157</strain>
        <tissue evidence="1">Leaf</tissue>
    </source>
</reference>